<organism evidence="2">
    <name type="scientific">Oryza brachyantha</name>
    <name type="common">malo sina</name>
    <dbReference type="NCBI Taxonomy" id="4533"/>
    <lineage>
        <taxon>Eukaryota</taxon>
        <taxon>Viridiplantae</taxon>
        <taxon>Streptophyta</taxon>
        <taxon>Embryophyta</taxon>
        <taxon>Tracheophyta</taxon>
        <taxon>Spermatophyta</taxon>
        <taxon>Magnoliopsida</taxon>
        <taxon>Liliopsida</taxon>
        <taxon>Poales</taxon>
        <taxon>Poaceae</taxon>
        <taxon>BOP clade</taxon>
        <taxon>Oryzoideae</taxon>
        <taxon>Oryzeae</taxon>
        <taxon>Oryzinae</taxon>
        <taxon>Oryza</taxon>
    </lineage>
</organism>
<dbReference type="STRING" id="4533.J3N3K7"/>
<evidence type="ECO:0000313" key="3">
    <source>
        <dbReference type="Proteomes" id="UP000006038"/>
    </source>
</evidence>
<accession>J3N3K7</accession>
<dbReference type="AlphaFoldDB" id="J3N3K7"/>
<dbReference type="InterPro" id="IPR011599">
    <property type="entry name" value="PFD_alpha_archaea"/>
</dbReference>
<reference evidence="2" key="2">
    <citation type="submission" date="2013-04" db="UniProtKB">
        <authorList>
            <consortium name="EnsemblPlants"/>
        </authorList>
    </citation>
    <scope>IDENTIFICATION</scope>
</reference>
<dbReference type="Gramene" id="OB10G21050.1">
    <property type="protein sequence ID" value="OB10G21050.1"/>
    <property type="gene ID" value="OB10G21050"/>
</dbReference>
<dbReference type="PANTHER" id="PTHR12674">
    <property type="entry name" value="PREFOLDIN SUBUNIT 5"/>
    <property type="match status" value="1"/>
</dbReference>
<evidence type="ECO:0000256" key="1">
    <source>
        <dbReference type="ARBA" id="ARBA00010048"/>
    </source>
</evidence>
<keyword evidence="3" id="KW-1185">Reference proteome</keyword>
<name>J3N3K7_ORYBR</name>
<evidence type="ECO:0008006" key="4">
    <source>
        <dbReference type="Google" id="ProtNLM"/>
    </source>
</evidence>
<dbReference type="Pfam" id="PF02996">
    <property type="entry name" value="Prefoldin"/>
    <property type="match status" value="1"/>
</dbReference>
<protein>
    <recommendedName>
        <fullName evidence="4">Prefoldin subunit 5</fullName>
    </recommendedName>
</protein>
<dbReference type="GO" id="GO:0016272">
    <property type="term" value="C:prefoldin complex"/>
    <property type="evidence" value="ECO:0007669"/>
    <property type="project" value="InterPro"/>
</dbReference>
<comment type="similarity">
    <text evidence="1">Belongs to the prefoldin subunit alpha family.</text>
</comment>
<evidence type="ECO:0000313" key="2">
    <source>
        <dbReference type="EnsemblPlants" id="OB10G21050.1"/>
    </source>
</evidence>
<dbReference type="GO" id="GO:0005737">
    <property type="term" value="C:cytoplasm"/>
    <property type="evidence" value="ECO:0007669"/>
    <property type="project" value="TreeGrafter"/>
</dbReference>
<sequence>MASPQRIELDKLSVEQLKAVKEQTDLEVNLLQDSLTKIRSAATRLESASAALHDLSLRPHGTPHPPPSLLLLFVLSHAPSDLFLLGKKMLVPLTASLYVPGTLDDSEKVLVDVGTGYFIEGSTPGDSYMIIDNNGYSYMIIDNKSMDSNTCHSRVANHSIWLEIYGIADAARHYVFPTGACPSSGGDNEQGYETERSMVLVEEKTMTQGKEYCERKINLLKSNFDELVECVDFDMVMATKKKTIADEMGVLLQAKLRQSSPSPSS</sequence>
<dbReference type="GO" id="GO:0051082">
    <property type="term" value="F:unfolded protein binding"/>
    <property type="evidence" value="ECO:0007669"/>
    <property type="project" value="InterPro"/>
</dbReference>
<dbReference type="Proteomes" id="UP000006038">
    <property type="component" value="Chromosome 10"/>
</dbReference>
<dbReference type="EnsemblPlants" id="OB10G21050.1">
    <property type="protein sequence ID" value="OB10G21050.1"/>
    <property type="gene ID" value="OB10G21050"/>
</dbReference>
<dbReference type="GO" id="GO:0006457">
    <property type="term" value="P:protein folding"/>
    <property type="evidence" value="ECO:0007669"/>
    <property type="project" value="InterPro"/>
</dbReference>
<dbReference type="GO" id="GO:1990115">
    <property type="term" value="P:RNA polymerase III assembly"/>
    <property type="evidence" value="ECO:0007669"/>
    <property type="project" value="TreeGrafter"/>
</dbReference>
<dbReference type="InterPro" id="IPR009053">
    <property type="entry name" value="Prefoldin"/>
</dbReference>
<dbReference type="InterPro" id="IPR004127">
    <property type="entry name" value="Prefoldin_subunit_alpha"/>
</dbReference>
<dbReference type="CDD" id="cd23157">
    <property type="entry name" value="Prefoldin_5"/>
    <property type="match status" value="1"/>
</dbReference>
<proteinExistence type="inferred from homology"/>
<dbReference type="eggNOG" id="KOG3048">
    <property type="taxonomic scope" value="Eukaryota"/>
</dbReference>
<dbReference type="SUPFAM" id="SSF46579">
    <property type="entry name" value="Prefoldin"/>
    <property type="match status" value="1"/>
</dbReference>
<dbReference type="HOGENOM" id="CLU_091867_0_2_1"/>
<dbReference type="GO" id="GO:1990114">
    <property type="term" value="P:RNA polymerase II core complex assembly"/>
    <property type="evidence" value="ECO:0007669"/>
    <property type="project" value="TreeGrafter"/>
</dbReference>
<dbReference type="GO" id="GO:0009409">
    <property type="term" value="P:response to cold"/>
    <property type="evidence" value="ECO:0007669"/>
    <property type="project" value="UniProtKB-ARBA"/>
</dbReference>
<dbReference type="GO" id="GO:1990113">
    <property type="term" value="P:RNA polymerase I assembly"/>
    <property type="evidence" value="ECO:0007669"/>
    <property type="project" value="TreeGrafter"/>
</dbReference>
<reference evidence="2" key="1">
    <citation type="journal article" date="2013" name="Nat. Commun.">
        <title>Whole-genome sequencing of Oryza brachyantha reveals mechanisms underlying Oryza genome evolution.</title>
        <authorList>
            <person name="Chen J."/>
            <person name="Huang Q."/>
            <person name="Gao D."/>
            <person name="Wang J."/>
            <person name="Lang Y."/>
            <person name="Liu T."/>
            <person name="Li B."/>
            <person name="Bai Z."/>
            <person name="Luis Goicoechea J."/>
            <person name="Liang C."/>
            <person name="Chen C."/>
            <person name="Zhang W."/>
            <person name="Sun S."/>
            <person name="Liao Y."/>
            <person name="Zhang X."/>
            <person name="Yang L."/>
            <person name="Song C."/>
            <person name="Wang M."/>
            <person name="Shi J."/>
            <person name="Liu G."/>
            <person name="Liu J."/>
            <person name="Zhou H."/>
            <person name="Zhou W."/>
            <person name="Yu Q."/>
            <person name="An N."/>
            <person name="Chen Y."/>
            <person name="Cai Q."/>
            <person name="Wang B."/>
            <person name="Liu B."/>
            <person name="Min J."/>
            <person name="Huang Y."/>
            <person name="Wu H."/>
            <person name="Li Z."/>
            <person name="Zhang Y."/>
            <person name="Yin Y."/>
            <person name="Song W."/>
            <person name="Jiang J."/>
            <person name="Jackson S.A."/>
            <person name="Wing R.A."/>
            <person name="Wang J."/>
            <person name="Chen M."/>
        </authorList>
    </citation>
    <scope>NUCLEOTIDE SEQUENCE [LARGE SCALE GENOMIC DNA]</scope>
    <source>
        <strain evidence="2">cv. IRGC 101232</strain>
    </source>
</reference>
<dbReference type="Gene3D" id="1.10.287.370">
    <property type="match status" value="1"/>
</dbReference>
<dbReference type="PANTHER" id="PTHR12674:SF2">
    <property type="entry name" value="PREFOLDIN SUBUNIT 5"/>
    <property type="match status" value="1"/>
</dbReference>